<reference evidence="3" key="1">
    <citation type="journal article" date="2019" name="Int. J. Syst. Evol. Microbiol.">
        <title>The Global Catalogue of Microorganisms (GCM) 10K type strain sequencing project: providing services to taxonomists for standard genome sequencing and annotation.</title>
        <authorList>
            <consortium name="The Broad Institute Genomics Platform"/>
            <consortium name="The Broad Institute Genome Sequencing Center for Infectious Disease"/>
            <person name="Wu L."/>
            <person name="Ma J."/>
        </authorList>
    </citation>
    <scope>NUCLEOTIDE SEQUENCE [LARGE SCALE GENOMIC DNA]</scope>
    <source>
        <strain evidence="3">CCUG 63287</strain>
    </source>
</reference>
<feature type="transmembrane region" description="Helical" evidence="1">
    <location>
        <begin position="47"/>
        <end position="71"/>
    </location>
</feature>
<dbReference type="RefSeq" id="WP_244842548.1">
    <property type="nucleotide sequence ID" value="NZ_BOVQ01000002.1"/>
</dbReference>
<dbReference type="InterPro" id="IPR021688">
    <property type="entry name" value="DUF3270"/>
</dbReference>
<dbReference type="Proteomes" id="UP001595987">
    <property type="component" value="Unassembled WGS sequence"/>
</dbReference>
<organism evidence="2 3">
    <name type="scientific">Lactococcus nasutitermitis</name>
    <dbReference type="NCBI Taxonomy" id="1652957"/>
    <lineage>
        <taxon>Bacteria</taxon>
        <taxon>Bacillati</taxon>
        <taxon>Bacillota</taxon>
        <taxon>Bacilli</taxon>
        <taxon>Lactobacillales</taxon>
        <taxon>Streptococcaceae</taxon>
        <taxon>Lactococcus</taxon>
    </lineage>
</organism>
<gene>
    <name evidence="2" type="ORF">ACFO26_03010</name>
</gene>
<feature type="transmembrane region" description="Helical" evidence="1">
    <location>
        <begin position="77"/>
        <end position="94"/>
    </location>
</feature>
<proteinExistence type="predicted"/>
<keyword evidence="1" id="KW-1133">Transmembrane helix</keyword>
<evidence type="ECO:0000256" key="1">
    <source>
        <dbReference type="SAM" id="Phobius"/>
    </source>
</evidence>
<keyword evidence="3" id="KW-1185">Reference proteome</keyword>
<name>A0ABV9JBN3_9LACT</name>
<comment type="caution">
    <text evidence="2">The sequence shown here is derived from an EMBL/GenBank/DDBJ whole genome shotgun (WGS) entry which is preliminary data.</text>
</comment>
<evidence type="ECO:0000313" key="3">
    <source>
        <dbReference type="Proteomes" id="UP001595987"/>
    </source>
</evidence>
<keyword evidence="1" id="KW-0812">Transmembrane</keyword>
<sequence length="107" mass="12313">MEKYIKPRKVANYHMELKNLKDFYNNQKYYSYSETRKKSQTALEKRIAELTFFANIAIFSILLALITYILVSMLSSLVAVPIAVVLALAIYISCKKGIAKAIHFLMK</sequence>
<dbReference type="EMBL" id="JBHSGD010000004">
    <property type="protein sequence ID" value="MFC4651866.1"/>
    <property type="molecule type" value="Genomic_DNA"/>
</dbReference>
<keyword evidence="1" id="KW-0472">Membrane</keyword>
<dbReference type="Pfam" id="PF11674">
    <property type="entry name" value="DUF3270"/>
    <property type="match status" value="1"/>
</dbReference>
<evidence type="ECO:0000313" key="2">
    <source>
        <dbReference type="EMBL" id="MFC4651866.1"/>
    </source>
</evidence>
<accession>A0ABV9JBN3</accession>
<protein>
    <submittedName>
        <fullName evidence="2">DUF3270 family protein</fullName>
    </submittedName>
</protein>